<evidence type="ECO:0000313" key="1">
    <source>
        <dbReference type="EMBL" id="GIG95355.1"/>
    </source>
</evidence>
<proteinExistence type="predicted"/>
<organism evidence="1 2">
    <name type="scientific">Plantactinospora mayteni</name>
    <dbReference type="NCBI Taxonomy" id="566021"/>
    <lineage>
        <taxon>Bacteria</taxon>
        <taxon>Bacillati</taxon>
        <taxon>Actinomycetota</taxon>
        <taxon>Actinomycetes</taxon>
        <taxon>Micromonosporales</taxon>
        <taxon>Micromonosporaceae</taxon>
        <taxon>Plantactinospora</taxon>
    </lineage>
</organism>
<accession>A0ABQ4EKX0</accession>
<protein>
    <recommendedName>
        <fullName evidence="3">DivIVA domain-containing protein</fullName>
    </recommendedName>
</protein>
<dbReference type="Proteomes" id="UP000621500">
    <property type="component" value="Unassembled WGS sequence"/>
</dbReference>
<gene>
    <name evidence="1" type="ORF">Pma05_19280</name>
</gene>
<name>A0ABQ4EKX0_9ACTN</name>
<reference evidence="1 2" key="1">
    <citation type="submission" date="2021-01" db="EMBL/GenBank/DDBJ databases">
        <title>Whole genome shotgun sequence of Plantactinospora mayteni NBRC 109088.</title>
        <authorList>
            <person name="Komaki H."/>
            <person name="Tamura T."/>
        </authorList>
    </citation>
    <scope>NUCLEOTIDE SEQUENCE [LARGE SCALE GENOMIC DNA]</scope>
    <source>
        <strain evidence="1 2">NBRC 109088</strain>
    </source>
</reference>
<sequence>MSLRGYDRDEVDELIRRGNDALASGSPAERAAVAEQLRRPVFTVRLRGYDRTQVESHLGHLVSRLTAVD</sequence>
<keyword evidence="2" id="KW-1185">Reference proteome</keyword>
<evidence type="ECO:0000313" key="2">
    <source>
        <dbReference type="Proteomes" id="UP000621500"/>
    </source>
</evidence>
<comment type="caution">
    <text evidence="1">The sequence shown here is derived from an EMBL/GenBank/DDBJ whole genome shotgun (WGS) entry which is preliminary data.</text>
</comment>
<dbReference type="EMBL" id="BONX01000009">
    <property type="protein sequence ID" value="GIG95355.1"/>
    <property type="molecule type" value="Genomic_DNA"/>
</dbReference>
<evidence type="ECO:0008006" key="3">
    <source>
        <dbReference type="Google" id="ProtNLM"/>
    </source>
</evidence>